<reference evidence="6" key="1">
    <citation type="journal article" date="2020" name="Nature">
        <title>Giant virus diversity and host interactions through global metagenomics.</title>
        <authorList>
            <person name="Schulz F."/>
            <person name="Roux S."/>
            <person name="Paez-Espino D."/>
            <person name="Jungbluth S."/>
            <person name="Walsh D.A."/>
            <person name="Denef V.J."/>
            <person name="McMahon K.D."/>
            <person name="Konstantinidis K.T."/>
            <person name="Eloe-Fadrosh E.A."/>
            <person name="Kyrpides N.C."/>
            <person name="Woyke T."/>
        </authorList>
    </citation>
    <scope>NUCLEOTIDE SEQUENCE</scope>
    <source>
        <strain evidence="6">GVMAG-S-1035085-51</strain>
    </source>
</reference>
<dbReference type="CDD" id="cd07557">
    <property type="entry name" value="trimeric_dUTPase"/>
    <property type="match status" value="1"/>
</dbReference>
<evidence type="ECO:0000256" key="4">
    <source>
        <dbReference type="ARBA" id="ARBA00023080"/>
    </source>
</evidence>
<dbReference type="InterPro" id="IPR033704">
    <property type="entry name" value="dUTPase_trimeric"/>
</dbReference>
<evidence type="ECO:0000259" key="5">
    <source>
        <dbReference type="Pfam" id="PF00692"/>
    </source>
</evidence>
<dbReference type="GO" id="GO:0000287">
    <property type="term" value="F:magnesium ion binding"/>
    <property type="evidence" value="ECO:0007669"/>
    <property type="project" value="InterPro"/>
</dbReference>
<dbReference type="Pfam" id="PF00692">
    <property type="entry name" value="dUTPase"/>
    <property type="match status" value="1"/>
</dbReference>
<dbReference type="SUPFAM" id="SSF51283">
    <property type="entry name" value="dUTPase-like"/>
    <property type="match status" value="1"/>
</dbReference>
<accession>A0A6C0LYS9</accession>
<feature type="domain" description="dUTPase-like" evidence="5">
    <location>
        <begin position="17"/>
        <end position="145"/>
    </location>
</feature>
<comment type="similarity">
    <text evidence="1">Belongs to the dUTPase family.</text>
</comment>
<dbReference type="InterPro" id="IPR036157">
    <property type="entry name" value="dUTPase-like_sf"/>
</dbReference>
<evidence type="ECO:0000313" key="6">
    <source>
        <dbReference type="EMBL" id="QHU36006.1"/>
    </source>
</evidence>
<dbReference type="Gene3D" id="2.70.40.10">
    <property type="match status" value="1"/>
</dbReference>
<proteinExistence type="inferred from homology"/>
<protein>
    <recommendedName>
        <fullName evidence="2">dUTP diphosphatase</fullName>
        <ecNumber evidence="2">3.6.1.23</ecNumber>
    </recommendedName>
</protein>
<name>A0A6C0LYS9_9ZZZZ</name>
<dbReference type="EC" id="3.6.1.23" evidence="2"/>
<evidence type="ECO:0000256" key="2">
    <source>
        <dbReference type="ARBA" id="ARBA00012379"/>
    </source>
</evidence>
<dbReference type="PANTHER" id="PTHR11241">
    <property type="entry name" value="DEOXYURIDINE 5'-TRIPHOSPHATE NUCLEOTIDOHYDROLASE"/>
    <property type="match status" value="1"/>
</dbReference>
<organism evidence="6">
    <name type="scientific">viral metagenome</name>
    <dbReference type="NCBI Taxonomy" id="1070528"/>
    <lineage>
        <taxon>unclassified sequences</taxon>
        <taxon>metagenomes</taxon>
        <taxon>organismal metagenomes</taxon>
    </lineage>
</organism>
<dbReference type="GO" id="GO:0006226">
    <property type="term" value="P:dUMP biosynthetic process"/>
    <property type="evidence" value="ECO:0007669"/>
    <property type="project" value="InterPro"/>
</dbReference>
<dbReference type="InterPro" id="IPR008181">
    <property type="entry name" value="dUTPase"/>
</dbReference>
<dbReference type="EMBL" id="MN740620">
    <property type="protein sequence ID" value="QHU36006.1"/>
    <property type="molecule type" value="Genomic_DNA"/>
</dbReference>
<sequence>MKLFVKLVNPDYESFYDMKKNYDTDSGFDLSVPKDHIIPANAISYKIPLGVACIPDVVQGYYLYPRSSIIKTPLRMANSVGIIDSTYTGEIIAVVDNISDKEYTVSMNTRLFQLCAPDLKPFESITFVDELPVTERGSNGFGSSGK</sequence>
<evidence type="ECO:0000256" key="1">
    <source>
        <dbReference type="ARBA" id="ARBA00006581"/>
    </source>
</evidence>
<evidence type="ECO:0000256" key="3">
    <source>
        <dbReference type="ARBA" id="ARBA00022801"/>
    </source>
</evidence>
<dbReference type="PANTHER" id="PTHR11241:SF0">
    <property type="entry name" value="DEOXYURIDINE 5'-TRIPHOSPHATE NUCLEOTIDOHYDROLASE"/>
    <property type="match status" value="1"/>
</dbReference>
<keyword evidence="4" id="KW-0546">Nucleotide metabolism</keyword>
<dbReference type="GO" id="GO:0046081">
    <property type="term" value="P:dUTP catabolic process"/>
    <property type="evidence" value="ECO:0007669"/>
    <property type="project" value="InterPro"/>
</dbReference>
<keyword evidence="3" id="KW-0378">Hydrolase</keyword>
<dbReference type="AlphaFoldDB" id="A0A6C0LYS9"/>
<dbReference type="InterPro" id="IPR029054">
    <property type="entry name" value="dUTPase-like"/>
</dbReference>
<dbReference type="GO" id="GO:0004170">
    <property type="term" value="F:dUTP diphosphatase activity"/>
    <property type="evidence" value="ECO:0007669"/>
    <property type="project" value="UniProtKB-EC"/>
</dbReference>